<dbReference type="AlphaFoldDB" id="M5FTW3"/>
<accession>M5FTW3</accession>
<dbReference type="RefSeq" id="XP_040628003.1">
    <property type="nucleotide sequence ID" value="XM_040773001.1"/>
</dbReference>
<dbReference type="STRING" id="1858805.M5FTW3"/>
<organism evidence="7 8">
    <name type="scientific">Dacryopinax primogenitus (strain DJM 731)</name>
    <name type="common">Brown rot fungus</name>
    <dbReference type="NCBI Taxonomy" id="1858805"/>
    <lineage>
        <taxon>Eukaryota</taxon>
        <taxon>Fungi</taxon>
        <taxon>Dikarya</taxon>
        <taxon>Basidiomycota</taxon>
        <taxon>Agaricomycotina</taxon>
        <taxon>Dacrymycetes</taxon>
        <taxon>Dacrymycetales</taxon>
        <taxon>Dacrymycetaceae</taxon>
        <taxon>Dacryopinax</taxon>
    </lineage>
</organism>
<gene>
    <name evidence="7" type="ORF">DACRYDRAFT_22887</name>
</gene>
<feature type="signal peptide" evidence="4">
    <location>
        <begin position="1"/>
        <end position="20"/>
    </location>
</feature>
<keyword evidence="3" id="KW-0472">Membrane</keyword>
<keyword evidence="3" id="KW-0812">Transmembrane</keyword>
<dbReference type="CDD" id="cd02851">
    <property type="entry name" value="E_set_GO_C"/>
    <property type="match status" value="1"/>
</dbReference>
<keyword evidence="1 4" id="KW-0732">Signal</keyword>
<dbReference type="GeneID" id="63688063"/>
<dbReference type="Proteomes" id="UP000030653">
    <property type="component" value="Unassembled WGS sequence"/>
</dbReference>
<dbReference type="HOGENOM" id="CLU_009630_3_0_1"/>
<dbReference type="InterPro" id="IPR011043">
    <property type="entry name" value="Gal_Oxase/kelch_b-propeller"/>
</dbReference>
<protein>
    <submittedName>
        <fullName evidence="7">Glyoxal oxidase</fullName>
    </submittedName>
</protein>
<dbReference type="SUPFAM" id="SSF81296">
    <property type="entry name" value="E set domains"/>
    <property type="match status" value="1"/>
</dbReference>
<reference evidence="7 8" key="1">
    <citation type="journal article" date="2012" name="Science">
        <title>The Paleozoic origin of enzymatic lignin decomposition reconstructed from 31 fungal genomes.</title>
        <authorList>
            <person name="Floudas D."/>
            <person name="Binder M."/>
            <person name="Riley R."/>
            <person name="Barry K."/>
            <person name="Blanchette R.A."/>
            <person name="Henrissat B."/>
            <person name="Martinez A.T."/>
            <person name="Otillar R."/>
            <person name="Spatafora J.W."/>
            <person name="Yadav J.S."/>
            <person name="Aerts A."/>
            <person name="Benoit I."/>
            <person name="Boyd A."/>
            <person name="Carlson A."/>
            <person name="Copeland A."/>
            <person name="Coutinho P.M."/>
            <person name="de Vries R.P."/>
            <person name="Ferreira P."/>
            <person name="Findley K."/>
            <person name="Foster B."/>
            <person name="Gaskell J."/>
            <person name="Glotzer D."/>
            <person name="Gorecki P."/>
            <person name="Heitman J."/>
            <person name="Hesse C."/>
            <person name="Hori C."/>
            <person name="Igarashi K."/>
            <person name="Jurgens J.A."/>
            <person name="Kallen N."/>
            <person name="Kersten P."/>
            <person name="Kohler A."/>
            <person name="Kuees U."/>
            <person name="Kumar T.K.A."/>
            <person name="Kuo A."/>
            <person name="LaButti K."/>
            <person name="Larrondo L.F."/>
            <person name="Lindquist E."/>
            <person name="Ling A."/>
            <person name="Lombard V."/>
            <person name="Lucas S."/>
            <person name="Lundell T."/>
            <person name="Martin R."/>
            <person name="McLaughlin D.J."/>
            <person name="Morgenstern I."/>
            <person name="Morin E."/>
            <person name="Murat C."/>
            <person name="Nagy L.G."/>
            <person name="Nolan M."/>
            <person name="Ohm R.A."/>
            <person name="Patyshakuliyeva A."/>
            <person name="Rokas A."/>
            <person name="Ruiz-Duenas F.J."/>
            <person name="Sabat G."/>
            <person name="Salamov A."/>
            <person name="Samejima M."/>
            <person name="Schmutz J."/>
            <person name="Slot J.C."/>
            <person name="St John F."/>
            <person name="Stenlid J."/>
            <person name="Sun H."/>
            <person name="Sun S."/>
            <person name="Syed K."/>
            <person name="Tsang A."/>
            <person name="Wiebenga A."/>
            <person name="Young D."/>
            <person name="Pisabarro A."/>
            <person name="Eastwood D.C."/>
            <person name="Martin F."/>
            <person name="Cullen D."/>
            <person name="Grigoriev I.V."/>
            <person name="Hibbett D.S."/>
        </authorList>
    </citation>
    <scope>NUCLEOTIDE SEQUENCE [LARGE SCALE GENOMIC DNA]</scope>
    <source>
        <strain evidence="7 8">DJM-731 SS1</strain>
    </source>
</reference>
<dbReference type="PANTHER" id="PTHR32208:SF96">
    <property type="entry name" value="GLYOXAL OXIDASE"/>
    <property type="match status" value="1"/>
</dbReference>
<dbReference type="InterPro" id="IPR037293">
    <property type="entry name" value="Gal_Oxidase_central_sf"/>
</dbReference>
<dbReference type="OrthoDB" id="2019572at2759"/>
<dbReference type="InterPro" id="IPR015202">
    <property type="entry name" value="GO-like_E_set"/>
</dbReference>
<evidence type="ECO:0000256" key="1">
    <source>
        <dbReference type="ARBA" id="ARBA00022729"/>
    </source>
</evidence>
<feature type="transmembrane region" description="Helical" evidence="3">
    <location>
        <begin position="632"/>
        <end position="658"/>
    </location>
</feature>
<dbReference type="SUPFAM" id="SSF50965">
    <property type="entry name" value="Galactose oxidase, central domain"/>
    <property type="match status" value="1"/>
</dbReference>
<dbReference type="Gene3D" id="2.130.10.80">
    <property type="entry name" value="Galactose oxidase/kelch, beta-propeller"/>
    <property type="match status" value="1"/>
</dbReference>
<dbReference type="PANTHER" id="PTHR32208">
    <property type="entry name" value="SECRETED PROTEIN-RELATED"/>
    <property type="match status" value="1"/>
</dbReference>
<evidence type="ECO:0000313" key="7">
    <source>
        <dbReference type="EMBL" id="EJU01106.1"/>
    </source>
</evidence>
<feature type="chain" id="PRO_5004067241" evidence="4">
    <location>
        <begin position="21"/>
        <end position="660"/>
    </location>
</feature>
<dbReference type="InterPro" id="IPR013783">
    <property type="entry name" value="Ig-like_fold"/>
</dbReference>
<dbReference type="EMBL" id="JH795865">
    <property type="protein sequence ID" value="EJU01106.1"/>
    <property type="molecule type" value="Genomic_DNA"/>
</dbReference>
<feature type="domain" description="Galactose oxidase-like Early set" evidence="6">
    <location>
        <begin position="491"/>
        <end position="597"/>
    </location>
</feature>
<dbReference type="InterPro" id="IPR009880">
    <property type="entry name" value="Glyoxal_oxidase_N"/>
</dbReference>
<sequence>MPMALTVLLPLLTLLVSTTARPQPQAEATATYLATASGSILPSGAAPTNTAAPSGTGQPTRDGTVNQFQIVGNSGVSAQQMFLGTLNKVYILDKTEENLQLQVDGFPAWGSEYDLATDTVRGMFVLSNTFCAAGASLGNGSWVNFGGNQAVTWGGLTAASQTGGGPYDDWDGGQAVRLLDPCDDGTCEWVNLAPMTTRRWYPSVEPLEDGSVIVLGGDEWGGYVNDASQNNPTIEFFPSRGAPIGLNILLNSLPANLYPLTWLLPSGNLLIQTNWAAEIYDYKANVEYPLPNIPNAVRTYPGSGATAMLPLTPANNWTATVLFCGGTNLEPDQWVTNWTIAAYPADESCVSISPDISSTWTYDSTLPEGRTMGQFIMLPDSTLFLTNGGGTGTAGYGNDTWAIGHSYADNPVLTPLVYDPRLPAGNRWSRQGLGSSTVPRMYHSSALLLPDGSVFVAGSNPNPDYTVGAGVKYPTEYRTERFYPWYYSSRRPEPQGLPSNLSYGGEPFDVQLSAQDLQNNGIVNASVIVIRGGFSTHAMNMGQRFVQLNSTYTGNTDGSGTLHVSQLPPNPAILPPGPAMVFVTVGGVPSLGAFVMVGSGMGTQQVLPAGALKASSMPLPAPNTTGSGGGNVAVSAAMGGGVELGVGLLVVGLGLVALML</sequence>
<evidence type="ECO:0000256" key="2">
    <source>
        <dbReference type="SAM" id="MobiDB-lite"/>
    </source>
</evidence>
<evidence type="ECO:0000259" key="6">
    <source>
        <dbReference type="Pfam" id="PF09118"/>
    </source>
</evidence>
<name>M5FTW3_DACPD</name>
<evidence type="ECO:0000259" key="5">
    <source>
        <dbReference type="Pfam" id="PF07250"/>
    </source>
</evidence>
<feature type="domain" description="Glyoxal oxidase N-terminal" evidence="5">
    <location>
        <begin position="108"/>
        <end position="486"/>
    </location>
</feature>
<dbReference type="OMA" id="PDPVWEM"/>
<dbReference type="InterPro" id="IPR014756">
    <property type="entry name" value="Ig_E-set"/>
</dbReference>
<dbReference type="Pfam" id="PF09118">
    <property type="entry name" value="GO-like_E_set"/>
    <property type="match status" value="1"/>
</dbReference>
<keyword evidence="3" id="KW-1133">Transmembrane helix</keyword>
<evidence type="ECO:0000256" key="3">
    <source>
        <dbReference type="SAM" id="Phobius"/>
    </source>
</evidence>
<keyword evidence="8" id="KW-1185">Reference proteome</keyword>
<dbReference type="Gene3D" id="2.60.40.10">
    <property type="entry name" value="Immunoglobulins"/>
    <property type="match status" value="1"/>
</dbReference>
<dbReference type="Pfam" id="PF07250">
    <property type="entry name" value="Glyoxal_oxid_N"/>
    <property type="match status" value="1"/>
</dbReference>
<evidence type="ECO:0000256" key="4">
    <source>
        <dbReference type="SAM" id="SignalP"/>
    </source>
</evidence>
<feature type="region of interest" description="Disordered" evidence="2">
    <location>
        <begin position="44"/>
        <end position="63"/>
    </location>
</feature>
<proteinExistence type="predicted"/>
<evidence type="ECO:0000313" key="8">
    <source>
        <dbReference type="Proteomes" id="UP000030653"/>
    </source>
</evidence>